<dbReference type="Gene3D" id="3.30.2410.10">
    <property type="entry name" value="Hect, E3 ligase catalytic domain"/>
    <property type="match status" value="1"/>
</dbReference>
<feature type="compositionally biased region" description="Basic and acidic residues" evidence="9">
    <location>
        <begin position="2092"/>
        <end position="2104"/>
    </location>
</feature>
<feature type="region of interest" description="Disordered" evidence="9">
    <location>
        <begin position="477"/>
        <end position="496"/>
    </location>
</feature>
<dbReference type="Pfam" id="PF12796">
    <property type="entry name" value="Ank_2"/>
    <property type="match status" value="1"/>
</dbReference>
<evidence type="ECO:0000256" key="1">
    <source>
        <dbReference type="ARBA" id="ARBA00000885"/>
    </source>
</evidence>
<feature type="region of interest" description="Disordered" evidence="9">
    <location>
        <begin position="2079"/>
        <end position="2108"/>
    </location>
</feature>
<dbReference type="EC" id="2.3.2.26" evidence="8"/>
<evidence type="ECO:0000256" key="5">
    <source>
        <dbReference type="ARBA" id="ARBA00022737"/>
    </source>
</evidence>
<dbReference type="PROSITE" id="PS51416">
    <property type="entry name" value="MIB_HERC2"/>
    <property type="match status" value="1"/>
</dbReference>
<evidence type="ECO:0000256" key="9">
    <source>
        <dbReference type="SAM" id="MobiDB-lite"/>
    </source>
</evidence>
<keyword evidence="7" id="KW-0040">ANK repeat</keyword>
<dbReference type="SUPFAM" id="SSF48371">
    <property type="entry name" value="ARM repeat"/>
    <property type="match status" value="1"/>
</dbReference>
<feature type="compositionally biased region" description="Polar residues" evidence="9">
    <location>
        <begin position="255"/>
        <end position="272"/>
    </location>
</feature>
<dbReference type="PROSITE" id="PS50297">
    <property type="entry name" value="ANK_REP_REGION"/>
    <property type="match status" value="2"/>
</dbReference>
<dbReference type="GO" id="GO:0016607">
    <property type="term" value="C:nuclear speck"/>
    <property type="evidence" value="ECO:0007669"/>
    <property type="project" value="TreeGrafter"/>
</dbReference>
<dbReference type="InterPro" id="IPR010606">
    <property type="entry name" value="Mib_Herc2"/>
</dbReference>
<feature type="region of interest" description="Disordered" evidence="9">
    <location>
        <begin position="1866"/>
        <end position="1887"/>
    </location>
</feature>
<dbReference type="OrthoDB" id="412600at2759"/>
<dbReference type="Gene3D" id="2.30.30.40">
    <property type="entry name" value="SH3 Domains"/>
    <property type="match status" value="1"/>
</dbReference>
<feature type="region of interest" description="Disordered" evidence="9">
    <location>
        <begin position="508"/>
        <end position="534"/>
    </location>
</feature>
<comment type="function">
    <text evidence="8">E3 ubiquitin-protein ligase which accepts ubiquitin from an E2 ubiquitin-conjugating enzyme in the form of a thioester and then directly transfers the ubiquitin to targeted substrates.</text>
</comment>
<keyword evidence="5" id="KW-0677">Repeat</keyword>
<feature type="region of interest" description="Disordered" evidence="9">
    <location>
        <begin position="1978"/>
        <end position="2016"/>
    </location>
</feature>
<dbReference type="PROSITE" id="PS50088">
    <property type="entry name" value="ANK_REPEAT"/>
    <property type="match status" value="2"/>
</dbReference>
<comment type="similarity">
    <text evidence="3 8">Belongs to the UPL family. K-HECT subfamily.</text>
</comment>
<feature type="region of interest" description="Disordered" evidence="9">
    <location>
        <begin position="1551"/>
        <end position="1571"/>
    </location>
</feature>
<dbReference type="InterPro" id="IPR035983">
    <property type="entry name" value="Hect_E3_ubiquitin_ligase"/>
</dbReference>
<dbReference type="GO" id="GO:0070534">
    <property type="term" value="P:protein K63-linked ubiquitination"/>
    <property type="evidence" value="ECO:0007669"/>
    <property type="project" value="TreeGrafter"/>
</dbReference>
<evidence type="ECO:0000256" key="2">
    <source>
        <dbReference type="ARBA" id="ARBA00004906"/>
    </source>
</evidence>
<feature type="compositionally biased region" description="Low complexity" evidence="9">
    <location>
        <begin position="2232"/>
        <end position="2241"/>
    </location>
</feature>
<proteinExistence type="inferred from homology"/>
<keyword evidence="6 8" id="KW-0833">Ubl conjugation pathway</keyword>
<comment type="catalytic activity">
    <reaction evidence="1 8">
        <text>S-ubiquitinyl-[E2 ubiquitin-conjugating enzyme]-L-cysteine + [acceptor protein]-L-lysine = [E2 ubiquitin-conjugating enzyme]-L-cysteine + N(6)-ubiquitinyl-[acceptor protein]-L-lysine.</text>
        <dbReference type="EC" id="2.3.2.26"/>
    </reaction>
</comment>
<feature type="region of interest" description="Disordered" evidence="9">
    <location>
        <begin position="1342"/>
        <end position="1397"/>
    </location>
</feature>
<dbReference type="FunFam" id="1.25.10.10:FF:000051">
    <property type="entry name" value="E3 ubiquitin-protein ligase HECTD1 isoform X1"/>
    <property type="match status" value="1"/>
</dbReference>
<dbReference type="SMART" id="SM00248">
    <property type="entry name" value="ANK"/>
    <property type="match status" value="3"/>
</dbReference>
<dbReference type="InterPro" id="IPR002110">
    <property type="entry name" value="Ankyrin_rpt"/>
</dbReference>
<evidence type="ECO:0000256" key="8">
    <source>
        <dbReference type="RuleBase" id="RU369009"/>
    </source>
</evidence>
<comment type="pathway">
    <text evidence="2 8">Protein modification; protein ubiquitination.</text>
</comment>
<name>A0A7R8W5G9_9CRUS</name>
<evidence type="ECO:0000256" key="6">
    <source>
        <dbReference type="ARBA" id="ARBA00022786"/>
    </source>
</evidence>
<feature type="region of interest" description="Disordered" evidence="9">
    <location>
        <begin position="1464"/>
        <end position="1494"/>
    </location>
</feature>
<dbReference type="FunFam" id="2.60.120.260:FF:000014">
    <property type="entry name" value="E3 ubiquitin-protein ligase HECTD1 isoform X1"/>
    <property type="match status" value="1"/>
</dbReference>
<dbReference type="FunFam" id="1.25.40.20:FF:000033">
    <property type="entry name" value="E3 ubiquitin-protein ligase HECTD1 isoform X2"/>
    <property type="match status" value="1"/>
</dbReference>
<evidence type="ECO:0000313" key="10">
    <source>
        <dbReference type="EMBL" id="CAD7225271.1"/>
    </source>
</evidence>
<reference evidence="10" key="1">
    <citation type="submission" date="2020-11" db="EMBL/GenBank/DDBJ databases">
        <authorList>
            <person name="Tran Van P."/>
        </authorList>
    </citation>
    <scope>NUCLEOTIDE SEQUENCE</scope>
</reference>
<dbReference type="PROSITE" id="PS50237">
    <property type="entry name" value="HECT"/>
    <property type="match status" value="1"/>
</dbReference>
<organism evidence="10">
    <name type="scientific">Cyprideis torosa</name>
    <dbReference type="NCBI Taxonomy" id="163714"/>
    <lineage>
        <taxon>Eukaryota</taxon>
        <taxon>Metazoa</taxon>
        <taxon>Ecdysozoa</taxon>
        <taxon>Arthropoda</taxon>
        <taxon>Crustacea</taxon>
        <taxon>Oligostraca</taxon>
        <taxon>Ostracoda</taxon>
        <taxon>Podocopa</taxon>
        <taxon>Podocopida</taxon>
        <taxon>Cytherocopina</taxon>
        <taxon>Cytheroidea</taxon>
        <taxon>Cytherideidae</taxon>
        <taxon>Cyprideis</taxon>
    </lineage>
</organism>
<dbReference type="SUPFAM" id="SSF159034">
    <property type="entry name" value="Mib/herc2 domain-like"/>
    <property type="match status" value="1"/>
</dbReference>
<feature type="region of interest" description="Disordered" evidence="9">
    <location>
        <begin position="2227"/>
        <end position="2246"/>
    </location>
</feature>
<dbReference type="Pfam" id="PF00632">
    <property type="entry name" value="HECT"/>
    <property type="match status" value="1"/>
</dbReference>
<evidence type="ECO:0000256" key="7">
    <source>
        <dbReference type="ARBA" id="ARBA00023043"/>
    </source>
</evidence>
<feature type="region of interest" description="Disordered" evidence="9">
    <location>
        <begin position="249"/>
        <end position="272"/>
    </location>
</feature>
<feature type="region of interest" description="Disordered" evidence="9">
    <location>
        <begin position="341"/>
        <end position="380"/>
    </location>
</feature>
<dbReference type="Gene3D" id="2.60.120.260">
    <property type="entry name" value="Galactose-binding domain-like"/>
    <property type="match status" value="1"/>
</dbReference>
<dbReference type="GO" id="GO:0061630">
    <property type="term" value="F:ubiquitin protein ligase activity"/>
    <property type="evidence" value="ECO:0007669"/>
    <property type="project" value="UniProtKB-UniRule"/>
</dbReference>
<keyword evidence="4 8" id="KW-0808">Transferase</keyword>
<dbReference type="InterPro" id="IPR037252">
    <property type="entry name" value="Mib_Herc2_sf"/>
</dbReference>
<dbReference type="UniPathway" id="UPA00143"/>
<gene>
    <name evidence="10" type="ORF">CTOB1V02_LOCUS3216</name>
</gene>
<dbReference type="InterPro" id="IPR045322">
    <property type="entry name" value="HECTD1/TRIP12-like"/>
</dbReference>
<feature type="region of interest" description="Disordered" evidence="9">
    <location>
        <begin position="1707"/>
        <end position="1731"/>
    </location>
</feature>
<feature type="compositionally biased region" description="Polar residues" evidence="9">
    <location>
        <begin position="1979"/>
        <end position="2011"/>
    </location>
</feature>
<dbReference type="Gene3D" id="1.25.10.10">
    <property type="entry name" value="Leucine-rich Repeat Variant"/>
    <property type="match status" value="1"/>
</dbReference>
<feature type="compositionally biased region" description="Acidic residues" evidence="9">
    <location>
        <begin position="1903"/>
        <end position="1923"/>
    </location>
</feature>
<dbReference type="InterPro" id="IPR011989">
    <property type="entry name" value="ARM-like"/>
</dbReference>
<feature type="region of interest" description="Disordered" evidence="9">
    <location>
        <begin position="1830"/>
        <end position="1853"/>
    </location>
</feature>
<dbReference type="Gene3D" id="3.90.1750.10">
    <property type="entry name" value="Hect, E3 ligase catalytic domains"/>
    <property type="match status" value="2"/>
</dbReference>
<feature type="compositionally biased region" description="Polar residues" evidence="9">
    <location>
        <begin position="359"/>
        <end position="379"/>
    </location>
</feature>
<accession>A0A7R8W5G9</accession>
<protein>
    <recommendedName>
        <fullName evidence="8">E3 ubiquitin-protein ligase</fullName>
        <ecNumber evidence="8">2.3.2.26</ecNumber>
    </recommendedName>
</protein>
<dbReference type="SUPFAM" id="SSF49785">
    <property type="entry name" value="Galactose-binding domain-like"/>
    <property type="match status" value="1"/>
</dbReference>
<dbReference type="Gene3D" id="3.30.2160.10">
    <property type="entry name" value="Hect, E3 ligase catalytic domain"/>
    <property type="match status" value="1"/>
</dbReference>
<dbReference type="Pfam" id="PF07738">
    <property type="entry name" value="Sad1_UNC"/>
    <property type="match status" value="1"/>
</dbReference>
<dbReference type="PANTHER" id="PTHR45670:SF1">
    <property type="entry name" value="E3 UBIQUITIN-PROTEIN LIGASE HECTD1"/>
    <property type="match status" value="1"/>
</dbReference>
<dbReference type="Pfam" id="PF06701">
    <property type="entry name" value="MIB_HERC2"/>
    <property type="match status" value="1"/>
</dbReference>
<evidence type="ECO:0000256" key="4">
    <source>
        <dbReference type="ARBA" id="ARBA00022679"/>
    </source>
</evidence>
<dbReference type="InterPro" id="IPR000569">
    <property type="entry name" value="HECT_dom"/>
</dbReference>
<evidence type="ECO:0000256" key="3">
    <source>
        <dbReference type="ARBA" id="ARBA00006331"/>
    </source>
</evidence>
<dbReference type="InterPro" id="IPR008979">
    <property type="entry name" value="Galactose-bd-like_sf"/>
</dbReference>
<dbReference type="EMBL" id="OB660541">
    <property type="protein sequence ID" value="CAD7225271.1"/>
    <property type="molecule type" value="Genomic_DNA"/>
</dbReference>
<dbReference type="InterPro" id="IPR016024">
    <property type="entry name" value="ARM-type_fold"/>
</dbReference>
<dbReference type="GO" id="GO:0009966">
    <property type="term" value="P:regulation of signal transduction"/>
    <property type="evidence" value="ECO:0007669"/>
    <property type="project" value="UniProtKB-ARBA"/>
</dbReference>
<dbReference type="InterPro" id="IPR036770">
    <property type="entry name" value="Ankyrin_rpt-contain_sf"/>
</dbReference>
<dbReference type="PANTHER" id="PTHR45670">
    <property type="entry name" value="E3 UBIQUITIN-PROTEIN LIGASE TRIP12"/>
    <property type="match status" value="1"/>
</dbReference>
<dbReference type="SUPFAM" id="SSF56204">
    <property type="entry name" value="Hect, E3 ligase catalytic domain"/>
    <property type="match status" value="1"/>
</dbReference>
<feature type="compositionally biased region" description="Low complexity" evidence="9">
    <location>
        <begin position="1866"/>
        <end position="1877"/>
    </location>
</feature>
<dbReference type="InterPro" id="IPR012919">
    <property type="entry name" value="SUN_dom"/>
</dbReference>
<dbReference type="GO" id="GO:0043161">
    <property type="term" value="P:proteasome-mediated ubiquitin-dependent protein catabolic process"/>
    <property type="evidence" value="ECO:0007669"/>
    <property type="project" value="TreeGrafter"/>
</dbReference>
<dbReference type="SMART" id="SM00119">
    <property type="entry name" value="HECTc"/>
    <property type="match status" value="1"/>
</dbReference>
<dbReference type="FunFam" id="3.30.2410.10:FF:000007">
    <property type="entry name" value="Putative E3 ubiquitin-protein ligase HECTD1"/>
    <property type="match status" value="1"/>
</dbReference>
<sequence length="2737" mass="300131">MSGFLPGEVDPDMLLEWLTLGNSEDRDLQLIALEQLCMLLLMSDNVDRCFESCPPRTFLPALCRIFLDEHAPENILEVTARAVTFYMDVSAECVRRIVAYDGAVKAICNRLVVADVNNRVSKDLGEQCVKVLELICTREAGAVFEAGGLNCVLSFIRNNGHAIHKDTLHSAMSVVSRLCGKMEPHDKSLQECVQSLSLLLKHEDPHVADGALRCFASLADRFTRRCSDPAPLAEHGLVPHLLEKLERASDYQRASGPSTSSQGASAAPTETNKTTNVSTIISLLSTLCRGSPAVTHKLLRANLPDAIEGALQGEERCVLDSMRLVDLLLVLLFEGRTSLPAASSGRARSGTRMGEGSSGPASTAPSLRLSTGAASTGSNERTHRQLIDCIRNKDTDALVEAIDHQGVDVNFTDDVGQTLLNWASAFGTHEMVEFLCERGADVNKGQRSSSLHYAACFGRPLIAKVLLRFGANPDLRDEDGKTPLDKARERNDQGHREVAQILQSPAEWGVDSSGRGHDDSEGEQEWDPEEPKGDPEVAPLYLRRLLPVFCHVYQSTMIHSVRRASLSLIRKMLYYVKRSSLLTLCAQENNEKPNDMGNTLVEVIASALDTDDDEDGHLLAIYAAAALLKKAPEIFVEHFARLGVYSQIMQLSGDEDGEGSETSEVQLPDAKEIHHNQPHHWKDWCLIRSRDSLYMWCDYVALELSNGSNGWFRFILDNKLATMYSSGTPESSSDTTESRGEFLEKLQRARNSVRSPCVSVPILSNPGPKQLVVGNWILESKEEGELTIRNTDGQQQVTWLRDELPGFILLSNRGTRHSFTAEVSLGPELTAGWKRGKKLRSKTEAVRSKVRRLAKNLYEKYFHAVQMQPVGAVGALSNISVQLYTALQKQLKCERQSLWQPMLRAALQDLVSLLMDERAVSAFELHSCKLIPTLISVLDGEGLLGLSKMVLSRTEIFKECFSIRRSSNGQLINPGAALVRKLVSVLESQEKFPTYIYEAPASGLQVLTRRIRFRLERSSGNGTLIDRTGRNLKAEPLATVAQLEKYLLKMVAKQWHDYDRSTFHFVRMFKESSSDPLLFNYSYDFDTNGVIYWIGTNGGIASEWVNPAAHGLVVVTSSTGRSLPYGKLENILSRDPSALNCHTNDDKKAWFAIDLGVWLLPSCYTLRHARGYGRSALRNWSIQASKDGISWVVLRTHVDDESLDDPGATATWSLPPMGPEEGMGYRHIKIAQMGKNSSGQTHYLSLSGFEIYGTVTGVSDDIGKAAREAEANVRRQRRAIRSQVRKLVPGTRVVRGIDWKWRDQDGSSEGTITGEIHHGWVDVTWDHGGSNSYRVGAEGGKYDIKPIPSSSETPSATRPQAEDSTTAEVQSEIRSTNSAEPQFPPVTSSGALARDPRLRDPRVLNSIRHLVSRETAEMLAENLFRDVLRNRTSAFPPLPPTPPSGAPMTTAATVHAPSETAGASAVLPDTDDESSLMPSENAGPSNGFQGFVGLGRGYPSRTSSSQAELEAIVEAMSVMENARRASPIWHAPGLSSPITSTSGMSRFSLRRHSRRGVSSNAPSPIDGGANDPLVMAPASTEEMYNDRNTALTNSGGVGRGRGWLYRRASASSCPQTSHGTSSMQPVQTAEEAMPESEPPVLPAWSEVGSSSEPVEACGTSVPEVTVENAEEAMAARGPSVVSTATSGMPADLVTWTMANVDLPDAATEAEPIPSTSNTGLNPAEEDEVYPAPQSPNPISVSVPNLANSSEQIFLDAFQSLMGGGEVDLPSSLRAGNLLPRAPQSVSNLVRLALSPPPTGSPSPGVPSAGFLCTAQSFPSLSTRTTTYRGCRVRHPAGGTQNTGGTPRRTQHHPRGAGAFAMSAMGSMPGPSGAAGASLVSATSSDSEQDFLESCRVSGLLGEMDNEEDWEDDENEEDEDEDIEMDDEVTIHIGKKRGWDDDFVLKRQFSCLVPAFDPRPGRNNVHHTADLEIPALGAASTDTTSPSRAQLSNLPAVSSTCAEEARTSNTIPSGVPEPKISLTVRAMHPQGGSDGVFKLKDPDSTVFKVVQECIQSSQIGTRQEKLLRVWEPILTLSYGEAEDEESTPSMSFNRKDSKVSGEKGGVEPGSPVEQVLRLLRRLFILTHHQSPVDMGHHPSGESPSDVGSFHVPVEEFQSKKLINKLQQQVQDPLVLACGALPPWCHTLTSAYQMLFPFDTRLLYFSCTAFGTARSIVWLQNSRDAALERHRQNTVTSSTSSVSRRTDPQEYRVGRLKHDRVKFPRDGDILQWAQVVLDYTAERKSVLEIEFTGEEGTGLGPTLEFFALVSAELQRSDLAMWHHDDHAPTGMGQSCVPSVHFMDKVKPPGYYVTRPNGLFPAPLPQDSEICDSVVPYFKFLGSFLAKVIQDNRLVDFPFSVPFLKLMCNVPGEGRRDLESNNELESPTKHMEALTACSLIENPLKKDSLMDIDPFAKEVEESMLGTEKAWFSGVLTLEDYRLIDPERASFLDSLLSLSVRKKAILMDNSLSAEDKVNSIQSIRLPLKNGGEETSLEDLGLTFQYSPSSRVYKFHSTDLKPCGEDILVTIDNVESYVSSVLTFCLETGIRRQMEAFLEGFNRVFPMERLNAFSPEELSLLVCGEQTPVWTRQDILNFTEPKLGFSRESRGFLRLVNVLTAMSPQERKAFLQFTTGCSSLPPGGLANLHPKLTIVKKVEAGDGGYPSVNTCVHYLKLPDYSSEEILRARLLAATREKGFHLN</sequence>
<dbReference type="CDD" id="cd00078">
    <property type="entry name" value="HECTc"/>
    <property type="match status" value="1"/>
</dbReference>
<feature type="region of interest" description="Disordered" evidence="9">
    <location>
        <begin position="1901"/>
        <end position="1923"/>
    </location>
</feature>
<dbReference type="Gene3D" id="1.25.40.20">
    <property type="entry name" value="Ankyrin repeat-containing domain"/>
    <property type="match status" value="1"/>
</dbReference>
<dbReference type="GO" id="GO:0046872">
    <property type="term" value="F:metal ion binding"/>
    <property type="evidence" value="ECO:0007669"/>
    <property type="project" value="InterPro"/>
</dbReference>
<dbReference type="SUPFAM" id="SSF48403">
    <property type="entry name" value="Ankyrin repeat"/>
    <property type="match status" value="1"/>
</dbReference>
<feature type="compositionally biased region" description="Polar residues" evidence="9">
    <location>
        <begin position="1348"/>
        <end position="1390"/>
    </location>
</feature>
<feature type="compositionally biased region" description="Polar residues" evidence="9">
    <location>
        <begin position="1476"/>
        <end position="1488"/>
    </location>
</feature>